<dbReference type="Gene3D" id="3.10.200.10">
    <property type="entry name" value="Alpha carbonic anhydrase"/>
    <property type="match status" value="2"/>
</dbReference>
<dbReference type="PROSITE" id="PS51144">
    <property type="entry name" value="ALPHA_CA_2"/>
    <property type="match status" value="1"/>
</dbReference>
<evidence type="ECO:0000313" key="5">
    <source>
        <dbReference type="Proteomes" id="UP000578343"/>
    </source>
</evidence>
<dbReference type="OrthoDB" id="429145at2759"/>
<dbReference type="AlphaFoldDB" id="A0A7K9EC31"/>
<keyword evidence="5" id="KW-1185">Reference proteome</keyword>
<name>A0A7K9EC31_BARMA</name>
<dbReference type="EMBL" id="VWZK01010931">
    <property type="protein sequence ID" value="NXG74121.1"/>
    <property type="molecule type" value="Genomic_DNA"/>
</dbReference>
<dbReference type="PANTHER" id="PTHR18952:SF84">
    <property type="entry name" value="CARBONIC ANHYDRASE 14"/>
    <property type="match status" value="1"/>
</dbReference>
<dbReference type="InterPro" id="IPR001148">
    <property type="entry name" value="CA_dom"/>
</dbReference>
<proteinExistence type="inferred from homology"/>
<dbReference type="PANTHER" id="PTHR18952">
    <property type="entry name" value="CARBONIC ANHYDRASE"/>
    <property type="match status" value="1"/>
</dbReference>
<evidence type="ECO:0000256" key="1">
    <source>
        <dbReference type="ARBA" id="ARBA00010718"/>
    </source>
</evidence>
<evidence type="ECO:0000259" key="3">
    <source>
        <dbReference type="PROSITE" id="PS51144"/>
    </source>
</evidence>
<feature type="region of interest" description="Disordered" evidence="2">
    <location>
        <begin position="1"/>
        <end position="53"/>
    </location>
</feature>
<feature type="non-terminal residue" evidence="4">
    <location>
        <position position="215"/>
    </location>
</feature>
<evidence type="ECO:0000256" key="2">
    <source>
        <dbReference type="SAM" id="MobiDB-lite"/>
    </source>
</evidence>
<comment type="caution">
    <text evidence="4">The sequence shown here is derived from an EMBL/GenBank/DDBJ whole genome shotgun (WGS) entry which is preliminary data.</text>
</comment>
<dbReference type="SUPFAM" id="SSF51069">
    <property type="entry name" value="Carbonic anhydrase"/>
    <property type="match status" value="1"/>
</dbReference>
<feature type="domain" description="Alpha-carbonic anhydrase" evidence="3">
    <location>
        <begin position="1"/>
        <end position="215"/>
    </location>
</feature>
<reference evidence="4 5" key="1">
    <citation type="submission" date="2019-09" db="EMBL/GenBank/DDBJ databases">
        <title>Bird 10,000 Genomes (B10K) Project - Family phase.</title>
        <authorList>
            <person name="Zhang G."/>
        </authorList>
    </citation>
    <scope>NUCLEOTIDE SEQUENCE [LARGE SCALE GENOMIC DNA]</scope>
    <source>
        <strain evidence="4">B10K-DU-001-21</strain>
        <tissue evidence="4">Muscle</tissue>
    </source>
</reference>
<evidence type="ECO:0000313" key="4">
    <source>
        <dbReference type="EMBL" id="NXG74121.1"/>
    </source>
</evidence>
<protein>
    <submittedName>
        <fullName evidence="4">CAH14 anhydrase</fullName>
    </submittedName>
</protein>
<dbReference type="Pfam" id="PF00194">
    <property type="entry name" value="Carb_anhydrase"/>
    <property type="match status" value="1"/>
</dbReference>
<dbReference type="SMART" id="SM01057">
    <property type="entry name" value="Carb_anhydrase"/>
    <property type="match status" value="1"/>
</dbReference>
<dbReference type="Proteomes" id="UP000578343">
    <property type="component" value="Unassembled WGS sequence"/>
</dbReference>
<dbReference type="InterPro" id="IPR023561">
    <property type="entry name" value="Carbonic_anhydrase_a-class"/>
</dbReference>
<comment type="similarity">
    <text evidence="1">Belongs to the alpha-carbonic anhydrase family.</text>
</comment>
<gene>
    <name evidence="4" type="primary">Ca14</name>
    <name evidence="4" type="ORF">BARMAR_R01213</name>
</gene>
<organism evidence="4 5">
    <name type="scientific">Baryphthengus martii</name>
    <name type="common">Rufous motmot</name>
    <dbReference type="NCBI Taxonomy" id="176943"/>
    <lineage>
        <taxon>Eukaryota</taxon>
        <taxon>Metazoa</taxon>
        <taxon>Chordata</taxon>
        <taxon>Craniata</taxon>
        <taxon>Vertebrata</taxon>
        <taxon>Euteleostomi</taxon>
        <taxon>Archelosauria</taxon>
        <taxon>Archosauria</taxon>
        <taxon>Dinosauria</taxon>
        <taxon>Saurischia</taxon>
        <taxon>Theropoda</taxon>
        <taxon>Coelurosauria</taxon>
        <taxon>Aves</taxon>
        <taxon>Neognathae</taxon>
        <taxon>Neoaves</taxon>
        <taxon>Telluraves</taxon>
        <taxon>Coraciimorphae</taxon>
        <taxon>Coraciiformes</taxon>
        <taxon>Momotidae</taxon>
        <taxon>Baryphthengus</taxon>
    </lineage>
</organism>
<dbReference type="GO" id="GO:0004089">
    <property type="term" value="F:carbonate dehydratase activity"/>
    <property type="evidence" value="ECO:0007669"/>
    <property type="project" value="InterPro"/>
</dbReference>
<dbReference type="InterPro" id="IPR036398">
    <property type="entry name" value="CA_dom_sf"/>
</dbReference>
<sequence>LPFPGAHGQQHWPEGHPECGGRSQSPIDIGTRGGCHLGVPTPTEGRRPPSRPAAVLELPPSLRIEGLPGNFVAAQLHFHGGRPGRAAGAEHLVDGHRAPAEVGPDPHPAYDNILNHLGSIRYAGQSVAVPSFGIPELLPPRPDLYYRYNGSLTTPPCSQSVTWTLFQRPVRIGGQQLEQLQGALYSTPEAEPEPRRLVDNFRLPQELNQRRVLAS</sequence>
<accession>A0A7K9EC31</accession>
<feature type="non-terminal residue" evidence="4">
    <location>
        <position position="1"/>
    </location>
</feature>
<dbReference type="GO" id="GO:0008270">
    <property type="term" value="F:zinc ion binding"/>
    <property type="evidence" value="ECO:0007669"/>
    <property type="project" value="InterPro"/>
</dbReference>
<dbReference type="GO" id="GO:0005886">
    <property type="term" value="C:plasma membrane"/>
    <property type="evidence" value="ECO:0007669"/>
    <property type="project" value="TreeGrafter"/>
</dbReference>